<feature type="transmembrane region" description="Helical" evidence="1">
    <location>
        <begin position="33"/>
        <end position="54"/>
    </location>
</feature>
<protein>
    <submittedName>
        <fullName evidence="2">Uncharacterized protein</fullName>
    </submittedName>
</protein>
<comment type="caution">
    <text evidence="2">The sequence shown here is derived from an EMBL/GenBank/DDBJ whole genome shotgun (WGS) entry which is preliminary data.</text>
</comment>
<evidence type="ECO:0000313" key="2">
    <source>
        <dbReference type="EMBL" id="NLS11524.1"/>
    </source>
</evidence>
<gene>
    <name evidence="2" type="ORF">HGP28_01300</name>
</gene>
<accession>A0A7X8TMY5</accession>
<dbReference type="EMBL" id="JABAIK010000001">
    <property type="protein sequence ID" value="NLS11524.1"/>
    <property type="molecule type" value="Genomic_DNA"/>
</dbReference>
<evidence type="ECO:0000313" key="3">
    <source>
        <dbReference type="Proteomes" id="UP000535589"/>
    </source>
</evidence>
<keyword evidence="1" id="KW-0472">Membrane</keyword>
<keyword evidence="1" id="KW-1133">Transmembrane helix</keyword>
<name>A0A7X8TMY5_9VIBR</name>
<keyword evidence="3" id="KW-1185">Reference proteome</keyword>
<organism evidence="2 3">
    <name type="scientific">Vibrio agarilyticus</name>
    <dbReference type="NCBI Taxonomy" id="2726741"/>
    <lineage>
        <taxon>Bacteria</taxon>
        <taxon>Pseudomonadati</taxon>
        <taxon>Pseudomonadota</taxon>
        <taxon>Gammaproteobacteria</taxon>
        <taxon>Vibrionales</taxon>
        <taxon>Vibrionaceae</taxon>
        <taxon>Vibrio</taxon>
    </lineage>
</organism>
<evidence type="ECO:0000256" key="1">
    <source>
        <dbReference type="SAM" id="Phobius"/>
    </source>
</evidence>
<keyword evidence="1" id="KW-0812">Transmembrane</keyword>
<dbReference type="Proteomes" id="UP000535589">
    <property type="component" value="Unassembled WGS sequence"/>
</dbReference>
<sequence>MIFWSLTGLTLYLFAQLFFGTYATSRWGVQRVTHLIVAITLGPLMLIALIGSQVQSRTLLRQFR</sequence>
<proteinExistence type="predicted"/>
<reference evidence="2 3" key="1">
    <citation type="submission" date="2020-04" db="EMBL/GenBank/DDBJ databases">
        <title>Vibrio sp. SM6, a novel species isolated from seawater.</title>
        <authorList>
            <person name="Wang X."/>
        </authorList>
    </citation>
    <scope>NUCLEOTIDE SEQUENCE [LARGE SCALE GENOMIC DNA]</scope>
    <source>
        <strain evidence="2 3">SM6</strain>
    </source>
</reference>
<dbReference type="RefSeq" id="WP_168834622.1">
    <property type="nucleotide sequence ID" value="NZ_JABAIK010000001.1"/>
</dbReference>
<dbReference type="AlphaFoldDB" id="A0A7X8TMY5"/>